<keyword evidence="5 8" id="KW-0460">Magnesium</keyword>
<evidence type="ECO:0000313" key="13">
    <source>
        <dbReference type="Proteomes" id="UP001500962"/>
    </source>
</evidence>
<evidence type="ECO:0000256" key="5">
    <source>
        <dbReference type="ARBA" id="ARBA00022842"/>
    </source>
</evidence>
<dbReference type="RefSeq" id="WP_244700324.1">
    <property type="nucleotide sequence ID" value="NZ_BAAADN010000002.1"/>
</dbReference>
<keyword evidence="2 8" id="KW-0808">Transferase</keyword>
<dbReference type="EMBL" id="BAAADN010000002">
    <property type="protein sequence ID" value="GAA0450739.1"/>
    <property type="molecule type" value="Genomic_DNA"/>
</dbReference>
<comment type="domain">
    <text evidence="8">The N-terminal domain determines nucleotide recognition and specific binding, while the C-terminal domain determines the specific binding to the target protein.</text>
</comment>
<reference evidence="10" key="1">
    <citation type="journal article" date="2014" name="Int. J. Syst. Evol. Microbiol.">
        <title>Complete genome sequence of Corynebacterium casei LMG S-19264T (=DSM 44701T), isolated from a smear-ripened cheese.</title>
        <authorList>
            <consortium name="US DOE Joint Genome Institute (JGI-PGF)"/>
            <person name="Walter F."/>
            <person name="Albersmeier A."/>
            <person name="Kalinowski J."/>
            <person name="Ruckert C."/>
        </authorList>
    </citation>
    <scope>NUCLEOTIDE SEQUENCE</scope>
    <source>
        <strain evidence="10">JCM 12289</strain>
    </source>
</reference>
<evidence type="ECO:0000313" key="11">
    <source>
        <dbReference type="EMBL" id="UOO94475.1"/>
    </source>
</evidence>
<accession>A0AAV3SD33</accession>
<evidence type="ECO:0000313" key="10">
    <source>
        <dbReference type="EMBL" id="GAA0450739.1"/>
    </source>
</evidence>
<keyword evidence="3 8" id="KW-0479">Metal-binding</keyword>
<dbReference type="InterPro" id="IPR029044">
    <property type="entry name" value="Nucleotide-diphossugar_trans"/>
</dbReference>
<keyword evidence="12" id="KW-1185">Reference proteome</keyword>
<dbReference type="InterPro" id="IPR025877">
    <property type="entry name" value="MobA-like_NTP_Trfase"/>
</dbReference>
<dbReference type="PANTHER" id="PTHR19136:SF81">
    <property type="entry name" value="MOLYBDENUM COFACTOR GUANYLYLTRANSFERASE"/>
    <property type="match status" value="1"/>
</dbReference>
<dbReference type="InterPro" id="IPR013482">
    <property type="entry name" value="Molybde_CF_guanTrfase"/>
</dbReference>
<evidence type="ECO:0000259" key="9">
    <source>
        <dbReference type="Pfam" id="PF12804"/>
    </source>
</evidence>
<feature type="binding site" evidence="8">
    <location>
        <position position="74"/>
    </location>
    <ligand>
        <name>GTP</name>
        <dbReference type="ChEBI" id="CHEBI:37565"/>
    </ligand>
</feature>
<dbReference type="GO" id="GO:0006777">
    <property type="term" value="P:Mo-molybdopterin cofactor biosynthetic process"/>
    <property type="evidence" value="ECO:0007669"/>
    <property type="project" value="UniProtKB-KW"/>
</dbReference>
<comment type="similarity">
    <text evidence="8">Belongs to the MobA family.</text>
</comment>
<feature type="binding site" evidence="8">
    <location>
        <position position="103"/>
    </location>
    <ligand>
        <name>GTP</name>
        <dbReference type="ChEBI" id="CHEBI:37565"/>
    </ligand>
</feature>
<sequence>MSDDSRGGVVIAGGRSTRFGERDKVLAELAGVPLVRRVAEQLRGLDELVISCRTDQTTAIERALDGIEFRCVTDPDPDGGPLVGVRAGLRALDTDYAAVVAADMPFVDPEFISSLFTRAAGHDAAVPRHEDWFQPTQAVYRTDAMADACAAALSRGERELRAALDVLDHVVVTESEIREHADPRTFVNLNTRREFAAAEHALETDDCS</sequence>
<comment type="function">
    <text evidence="8">Transfers a GMP moiety from GTP to Mo-molybdopterin (Mo-MPT) cofactor (Moco or molybdenum cofactor) to form Mo-molybdopterin guanine dinucleotide (Mo-MGD) cofactor.</text>
</comment>
<name>A0AAV3SD33_HALDO</name>
<evidence type="ECO:0000256" key="7">
    <source>
        <dbReference type="ARBA" id="ARBA00023150"/>
    </source>
</evidence>
<comment type="caution">
    <text evidence="8">Lacks conserved residue(s) required for the propagation of feature annotation.</text>
</comment>
<dbReference type="GO" id="GO:0005525">
    <property type="term" value="F:GTP binding"/>
    <property type="evidence" value="ECO:0007669"/>
    <property type="project" value="UniProtKB-UniRule"/>
</dbReference>
<dbReference type="EMBL" id="CP095005">
    <property type="protein sequence ID" value="UOO94475.1"/>
    <property type="molecule type" value="Genomic_DNA"/>
</dbReference>
<dbReference type="EC" id="2.7.7.77" evidence="8"/>
<reference evidence="11" key="2">
    <citation type="submission" date="2022-04" db="EMBL/GenBank/DDBJ databases">
        <title>Sequencing and genomic assembly of Halococcus dombrowskii.</title>
        <authorList>
            <person name="Lim S.W."/>
            <person name="MacLea K.S."/>
        </authorList>
    </citation>
    <scope>NUCLEOTIDE SEQUENCE</scope>
    <source>
        <strain evidence="11">H4</strain>
    </source>
</reference>
<keyword evidence="1 8" id="KW-0963">Cytoplasm</keyword>
<keyword evidence="4 8" id="KW-0547">Nucleotide-binding</keyword>
<evidence type="ECO:0000256" key="2">
    <source>
        <dbReference type="ARBA" id="ARBA00022679"/>
    </source>
</evidence>
<dbReference type="CDD" id="cd02503">
    <property type="entry name" value="MobA"/>
    <property type="match status" value="1"/>
</dbReference>
<dbReference type="Proteomes" id="UP000830542">
    <property type="component" value="Chromosome"/>
</dbReference>
<comment type="subcellular location">
    <subcellularLocation>
        <location evidence="8">Cytoplasm</location>
    </subcellularLocation>
</comment>
<reference evidence="10" key="3">
    <citation type="submission" date="2023-12" db="EMBL/GenBank/DDBJ databases">
        <authorList>
            <person name="Sun Q."/>
            <person name="Inoue M."/>
        </authorList>
    </citation>
    <scope>NUCLEOTIDE SEQUENCE</scope>
    <source>
        <strain evidence="10">JCM 12289</strain>
    </source>
</reference>
<comment type="catalytic activity">
    <reaction evidence="8">
        <text>Mo-molybdopterin + GTP + H(+) = Mo-molybdopterin guanine dinucleotide + diphosphate</text>
        <dbReference type="Rhea" id="RHEA:34243"/>
        <dbReference type="ChEBI" id="CHEBI:15378"/>
        <dbReference type="ChEBI" id="CHEBI:33019"/>
        <dbReference type="ChEBI" id="CHEBI:37565"/>
        <dbReference type="ChEBI" id="CHEBI:71302"/>
        <dbReference type="ChEBI" id="CHEBI:71310"/>
        <dbReference type="EC" id="2.7.7.77"/>
    </reaction>
</comment>
<dbReference type="PANTHER" id="PTHR19136">
    <property type="entry name" value="MOLYBDENUM COFACTOR GUANYLYLTRANSFERASE"/>
    <property type="match status" value="1"/>
</dbReference>
<dbReference type="GO" id="GO:0046872">
    <property type="term" value="F:metal ion binding"/>
    <property type="evidence" value="ECO:0007669"/>
    <property type="project" value="UniProtKB-KW"/>
</dbReference>
<dbReference type="Pfam" id="PF12804">
    <property type="entry name" value="NTP_transf_3"/>
    <property type="match status" value="1"/>
</dbReference>
<dbReference type="KEGG" id="hdo:MUK72_10920"/>
<dbReference type="GO" id="GO:0005737">
    <property type="term" value="C:cytoplasm"/>
    <property type="evidence" value="ECO:0007669"/>
    <property type="project" value="UniProtKB-SubCell"/>
</dbReference>
<dbReference type="SUPFAM" id="SSF53448">
    <property type="entry name" value="Nucleotide-diphospho-sugar transferases"/>
    <property type="match status" value="1"/>
</dbReference>
<feature type="binding site" evidence="8">
    <location>
        <position position="103"/>
    </location>
    <ligand>
        <name>Mg(2+)</name>
        <dbReference type="ChEBI" id="CHEBI:18420"/>
    </ligand>
</feature>
<proteinExistence type="inferred from homology"/>
<evidence type="ECO:0000256" key="4">
    <source>
        <dbReference type="ARBA" id="ARBA00022741"/>
    </source>
</evidence>
<gene>
    <name evidence="8" type="primary">mobA</name>
    <name evidence="10" type="ORF">GCM10008985_02950</name>
    <name evidence="11" type="ORF">MUK72_10920</name>
</gene>
<feature type="binding site" evidence="8">
    <location>
        <begin position="11"/>
        <end position="13"/>
    </location>
    <ligand>
        <name>GTP</name>
        <dbReference type="ChEBI" id="CHEBI:37565"/>
    </ligand>
</feature>
<keyword evidence="6 8" id="KW-0342">GTP-binding</keyword>
<dbReference type="GO" id="GO:0061603">
    <property type="term" value="F:molybdenum cofactor guanylyltransferase activity"/>
    <property type="evidence" value="ECO:0007669"/>
    <property type="project" value="UniProtKB-EC"/>
</dbReference>
<evidence type="ECO:0000256" key="8">
    <source>
        <dbReference type="HAMAP-Rule" id="MF_00316"/>
    </source>
</evidence>
<keyword evidence="7 8" id="KW-0501">Molybdenum cofactor biosynthesis</keyword>
<feature type="domain" description="MobA-like NTP transferase" evidence="9">
    <location>
        <begin position="8"/>
        <end position="164"/>
    </location>
</feature>
<evidence type="ECO:0000256" key="1">
    <source>
        <dbReference type="ARBA" id="ARBA00022490"/>
    </source>
</evidence>
<dbReference type="GeneID" id="71762366"/>
<dbReference type="AlphaFoldDB" id="A0AAV3SD33"/>
<keyword evidence="10" id="KW-0548">Nucleotidyltransferase</keyword>
<evidence type="ECO:0000313" key="12">
    <source>
        <dbReference type="Proteomes" id="UP000830542"/>
    </source>
</evidence>
<dbReference type="Gene3D" id="3.90.550.10">
    <property type="entry name" value="Spore Coat Polysaccharide Biosynthesis Protein SpsA, Chain A"/>
    <property type="match status" value="1"/>
</dbReference>
<organism evidence="10 13">
    <name type="scientific">Halococcus dombrowskii</name>
    <dbReference type="NCBI Taxonomy" id="179637"/>
    <lineage>
        <taxon>Archaea</taxon>
        <taxon>Methanobacteriati</taxon>
        <taxon>Methanobacteriota</taxon>
        <taxon>Stenosarchaea group</taxon>
        <taxon>Halobacteria</taxon>
        <taxon>Halobacteriales</taxon>
        <taxon>Halococcaceae</taxon>
        <taxon>Halococcus</taxon>
    </lineage>
</organism>
<dbReference type="Proteomes" id="UP001500962">
    <property type="component" value="Unassembled WGS sequence"/>
</dbReference>
<feature type="binding site" evidence="8">
    <location>
        <position position="24"/>
    </location>
    <ligand>
        <name>GTP</name>
        <dbReference type="ChEBI" id="CHEBI:37565"/>
    </ligand>
</feature>
<protein>
    <recommendedName>
        <fullName evidence="8">Probable molybdenum cofactor guanylyltransferase</fullName>
        <shortName evidence="8">MoCo guanylyltransferase</shortName>
        <ecNumber evidence="8">2.7.7.77</ecNumber>
    </recommendedName>
    <alternativeName>
        <fullName evidence="8">GTP:molybdopterin guanylyltransferase</fullName>
    </alternativeName>
    <alternativeName>
        <fullName evidence="8">Mo-MPT guanylyltransferase</fullName>
    </alternativeName>
    <alternativeName>
        <fullName evidence="8">Molybdopterin guanylyltransferase</fullName>
    </alternativeName>
    <alternativeName>
        <fullName evidence="8">Molybdopterin-guanine dinucleotide synthase</fullName>
        <shortName evidence="8">MGD synthase</shortName>
    </alternativeName>
</protein>
<evidence type="ECO:0000256" key="3">
    <source>
        <dbReference type="ARBA" id="ARBA00022723"/>
    </source>
</evidence>
<dbReference type="HAMAP" id="MF_00316">
    <property type="entry name" value="MobA"/>
    <property type="match status" value="1"/>
</dbReference>
<comment type="cofactor">
    <cofactor evidence="8">
        <name>Mg(2+)</name>
        <dbReference type="ChEBI" id="CHEBI:18420"/>
    </cofactor>
</comment>
<evidence type="ECO:0000256" key="6">
    <source>
        <dbReference type="ARBA" id="ARBA00023134"/>
    </source>
</evidence>